<comment type="subcellular location">
    <subcellularLocation>
        <location evidence="1">Membrane</location>
        <topology evidence="1">Multi-pass membrane protein</topology>
    </subcellularLocation>
</comment>
<dbReference type="InterPro" id="IPR007016">
    <property type="entry name" value="O-antigen_ligase-rel_domated"/>
</dbReference>
<dbReference type="Pfam" id="PF04932">
    <property type="entry name" value="Wzy_C"/>
    <property type="match status" value="1"/>
</dbReference>
<dbReference type="InterPro" id="IPR051533">
    <property type="entry name" value="WaaL-like"/>
</dbReference>
<keyword evidence="4 5" id="KW-0472">Membrane</keyword>
<keyword evidence="7" id="KW-0436">Ligase</keyword>
<evidence type="ECO:0000313" key="7">
    <source>
        <dbReference type="EMBL" id="UOE42750.1"/>
    </source>
</evidence>
<evidence type="ECO:0000256" key="2">
    <source>
        <dbReference type="ARBA" id="ARBA00022692"/>
    </source>
</evidence>
<feature type="transmembrane region" description="Helical" evidence="5">
    <location>
        <begin position="28"/>
        <end position="46"/>
    </location>
</feature>
<dbReference type="RefSeq" id="WP_243553682.1">
    <property type="nucleotide sequence ID" value="NZ_CP094528.1"/>
</dbReference>
<protein>
    <submittedName>
        <fullName evidence="7">O-antigen ligase family protein</fullName>
    </submittedName>
</protein>
<accession>A0ABY4BUC6</accession>
<gene>
    <name evidence="7" type="ORF">MTO99_11165</name>
</gene>
<organism evidence="7 8">
    <name type="scientific">Agromyces larvae</name>
    <dbReference type="NCBI Taxonomy" id="2929802"/>
    <lineage>
        <taxon>Bacteria</taxon>
        <taxon>Bacillati</taxon>
        <taxon>Actinomycetota</taxon>
        <taxon>Actinomycetes</taxon>
        <taxon>Micrococcales</taxon>
        <taxon>Microbacteriaceae</taxon>
        <taxon>Agromyces</taxon>
    </lineage>
</organism>
<dbReference type="GO" id="GO:0016874">
    <property type="term" value="F:ligase activity"/>
    <property type="evidence" value="ECO:0007669"/>
    <property type="project" value="UniProtKB-KW"/>
</dbReference>
<keyword evidence="8" id="KW-1185">Reference proteome</keyword>
<feature type="transmembrane region" description="Helical" evidence="5">
    <location>
        <begin position="248"/>
        <end position="280"/>
    </location>
</feature>
<dbReference type="PANTHER" id="PTHR37422:SF23">
    <property type="entry name" value="TEICHURONIC ACID BIOSYNTHESIS PROTEIN TUAE"/>
    <property type="match status" value="1"/>
</dbReference>
<evidence type="ECO:0000256" key="5">
    <source>
        <dbReference type="SAM" id="Phobius"/>
    </source>
</evidence>
<feature type="transmembrane region" description="Helical" evidence="5">
    <location>
        <begin position="125"/>
        <end position="145"/>
    </location>
</feature>
<evidence type="ECO:0000259" key="6">
    <source>
        <dbReference type="Pfam" id="PF04932"/>
    </source>
</evidence>
<keyword evidence="2 5" id="KW-0812">Transmembrane</keyword>
<dbReference type="PANTHER" id="PTHR37422">
    <property type="entry name" value="TEICHURONIC ACID BIOSYNTHESIS PROTEIN TUAE"/>
    <property type="match status" value="1"/>
</dbReference>
<reference evidence="7 8" key="1">
    <citation type="submission" date="2022-03" db="EMBL/GenBank/DDBJ databases">
        <title>Mucilaginibacter sp. isolated from the gut of Protaetia brevitarsis seulensis larvae.</title>
        <authorList>
            <person name="Won M."/>
            <person name="Kim S.-J."/>
            <person name="Kwon S.-W."/>
        </authorList>
    </citation>
    <scope>NUCLEOTIDE SEQUENCE [LARGE SCALE GENOMIC DNA]</scope>
    <source>
        <strain evidence="7 8">CFWR-12</strain>
    </source>
</reference>
<feature type="transmembrane region" description="Helical" evidence="5">
    <location>
        <begin position="58"/>
        <end position="76"/>
    </location>
</feature>
<sequence length="429" mass="45518">MLTVYLVLLLAIPSNVVIEPLGSLGRPSMLWGLLLFAWWVMARLQAPSYAVSRVPQPVRTALGALLIVALVSYASALLRGQPFDQVSPASTSMFRLFAWAGVLLVALEGVRTIRDLTTLVRRMTIIVSLLALLGMVQFVTGRVLVDFFGSIPGLEVSWGGVDARGDFTRAVGTATHPLEYAAALSAALPIAIAVLLAKGFRQDNQQGAWGWWLPVVFISVSSLLAVSRSAIIGFAVAVIGMIHAVPRAYRLVVVLGGAVIAGGIVVAVPGLFTMLVRLFAESGTDASTTSRTDGLARAPEFILTSPWFGAGFGTFLPRYYIFDNQWVLTTVELGILGVLALAAIFLAAIWSAFSARKRSRHADVMVLGSAFSTSVLSLGVLFAFFDGLSFPIAAGLFFLVAGLCGALRTIGEADHSMTSAAPFPTTALN</sequence>
<feature type="transmembrane region" description="Helical" evidence="5">
    <location>
        <begin position="390"/>
        <end position="410"/>
    </location>
</feature>
<feature type="transmembrane region" description="Helical" evidence="5">
    <location>
        <begin position="96"/>
        <end position="113"/>
    </location>
</feature>
<evidence type="ECO:0000256" key="3">
    <source>
        <dbReference type="ARBA" id="ARBA00022989"/>
    </source>
</evidence>
<feature type="transmembrane region" description="Helical" evidence="5">
    <location>
        <begin position="301"/>
        <end position="321"/>
    </location>
</feature>
<evidence type="ECO:0000256" key="1">
    <source>
        <dbReference type="ARBA" id="ARBA00004141"/>
    </source>
</evidence>
<feature type="transmembrane region" description="Helical" evidence="5">
    <location>
        <begin position="209"/>
        <end position="242"/>
    </location>
</feature>
<dbReference type="EMBL" id="CP094528">
    <property type="protein sequence ID" value="UOE42750.1"/>
    <property type="molecule type" value="Genomic_DNA"/>
</dbReference>
<evidence type="ECO:0000313" key="8">
    <source>
        <dbReference type="Proteomes" id="UP000832097"/>
    </source>
</evidence>
<name>A0ABY4BUC6_9MICO</name>
<feature type="transmembrane region" description="Helical" evidence="5">
    <location>
        <begin position="333"/>
        <end position="353"/>
    </location>
</feature>
<evidence type="ECO:0000256" key="4">
    <source>
        <dbReference type="ARBA" id="ARBA00023136"/>
    </source>
</evidence>
<dbReference type="Proteomes" id="UP000832097">
    <property type="component" value="Chromosome"/>
</dbReference>
<keyword evidence="3 5" id="KW-1133">Transmembrane helix</keyword>
<feature type="transmembrane region" description="Helical" evidence="5">
    <location>
        <begin position="365"/>
        <end position="384"/>
    </location>
</feature>
<proteinExistence type="predicted"/>
<feature type="transmembrane region" description="Helical" evidence="5">
    <location>
        <begin position="180"/>
        <end position="197"/>
    </location>
</feature>
<feature type="domain" description="O-antigen ligase-related" evidence="6">
    <location>
        <begin position="215"/>
        <end position="341"/>
    </location>
</feature>